<dbReference type="SUPFAM" id="SSF56024">
    <property type="entry name" value="Phospholipase D/nuclease"/>
    <property type="match status" value="1"/>
</dbReference>
<protein>
    <submittedName>
        <fullName evidence="4">Uncharacterized protein</fullName>
    </submittedName>
</protein>
<name>A0AAV9NL96_9EURO</name>
<accession>A0AAV9NL96</accession>
<sequence>MPFNDIIHANIGVPGQDLHVDGVRKEDDDEKHSHTHLSDNYDELHFPSQNRYGSFAPQRAGNDAKWYIDGCGYFWALSIAVEQAQHSIWIMDWWLSPEVYLRRPPSRFQRYRLDRMLQAAAVRGVKVEIILNNVGNTV</sequence>
<gene>
    <name evidence="4" type="ORF">LTR84_009593</name>
</gene>
<dbReference type="GO" id="GO:0009395">
    <property type="term" value="P:phospholipid catabolic process"/>
    <property type="evidence" value="ECO:0007669"/>
    <property type="project" value="TreeGrafter"/>
</dbReference>
<reference evidence="4 5" key="1">
    <citation type="submission" date="2023-08" db="EMBL/GenBank/DDBJ databases">
        <title>Black Yeasts Isolated from many extreme environments.</title>
        <authorList>
            <person name="Coleine C."/>
            <person name="Stajich J.E."/>
            <person name="Selbmann L."/>
        </authorList>
    </citation>
    <scope>NUCLEOTIDE SEQUENCE [LARGE SCALE GENOMIC DNA]</scope>
    <source>
        <strain evidence="4 5">CCFEE 5792</strain>
    </source>
</reference>
<keyword evidence="5" id="KW-1185">Reference proteome</keyword>
<dbReference type="GO" id="GO:0004630">
    <property type="term" value="F:phospholipase D activity"/>
    <property type="evidence" value="ECO:0007669"/>
    <property type="project" value="TreeGrafter"/>
</dbReference>
<dbReference type="RefSeq" id="XP_064709531.1">
    <property type="nucleotide sequence ID" value="XM_064853132.1"/>
</dbReference>
<dbReference type="PANTHER" id="PTHR18896">
    <property type="entry name" value="PHOSPHOLIPASE D"/>
    <property type="match status" value="1"/>
</dbReference>
<feature type="region of interest" description="Disordered" evidence="3">
    <location>
        <begin position="18"/>
        <end position="41"/>
    </location>
</feature>
<dbReference type="InterPro" id="IPR015679">
    <property type="entry name" value="PLipase_D_fam"/>
</dbReference>
<dbReference type="Proteomes" id="UP001358417">
    <property type="component" value="Unassembled WGS sequence"/>
</dbReference>
<evidence type="ECO:0000256" key="2">
    <source>
        <dbReference type="ARBA" id="ARBA00023098"/>
    </source>
</evidence>
<proteinExistence type="predicted"/>
<dbReference type="EMBL" id="JAVRRD010000004">
    <property type="protein sequence ID" value="KAK5059710.1"/>
    <property type="molecule type" value="Genomic_DNA"/>
</dbReference>
<evidence type="ECO:0000256" key="1">
    <source>
        <dbReference type="ARBA" id="ARBA00022737"/>
    </source>
</evidence>
<evidence type="ECO:0000256" key="3">
    <source>
        <dbReference type="SAM" id="MobiDB-lite"/>
    </source>
</evidence>
<dbReference type="PANTHER" id="PTHR18896:SF186">
    <property type="entry name" value="PHOSPHOLIPASE D"/>
    <property type="match status" value="1"/>
</dbReference>
<dbReference type="AlphaFoldDB" id="A0AAV9NL96"/>
<evidence type="ECO:0000313" key="5">
    <source>
        <dbReference type="Proteomes" id="UP001358417"/>
    </source>
</evidence>
<evidence type="ECO:0000313" key="4">
    <source>
        <dbReference type="EMBL" id="KAK5059710.1"/>
    </source>
</evidence>
<dbReference type="GeneID" id="89977751"/>
<organism evidence="4 5">
    <name type="scientific">Exophiala bonariae</name>
    <dbReference type="NCBI Taxonomy" id="1690606"/>
    <lineage>
        <taxon>Eukaryota</taxon>
        <taxon>Fungi</taxon>
        <taxon>Dikarya</taxon>
        <taxon>Ascomycota</taxon>
        <taxon>Pezizomycotina</taxon>
        <taxon>Eurotiomycetes</taxon>
        <taxon>Chaetothyriomycetidae</taxon>
        <taxon>Chaetothyriales</taxon>
        <taxon>Herpotrichiellaceae</taxon>
        <taxon>Exophiala</taxon>
    </lineage>
</organism>
<comment type="caution">
    <text evidence="4">The sequence shown here is derived from an EMBL/GenBank/DDBJ whole genome shotgun (WGS) entry which is preliminary data.</text>
</comment>
<keyword evidence="2" id="KW-0443">Lipid metabolism</keyword>
<keyword evidence="1" id="KW-0677">Repeat</keyword>